<feature type="transmembrane region" description="Helical" evidence="1">
    <location>
        <begin position="113"/>
        <end position="142"/>
    </location>
</feature>
<feature type="transmembrane region" description="Helical" evidence="1">
    <location>
        <begin position="476"/>
        <end position="493"/>
    </location>
</feature>
<dbReference type="Pfam" id="PF01970">
    <property type="entry name" value="TctA"/>
    <property type="match status" value="1"/>
</dbReference>
<feature type="domain" description="DUF112" evidence="2">
    <location>
        <begin position="21"/>
        <end position="445"/>
    </location>
</feature>
<feature type="transmembrane region" description="Helical" evidence="1">
    <location>
        <begin position="361"/>
        <end position="384"/>
    </location>
</feature>
<dbReference type="InterPro" id="IPR002823">
    <property type="entry name" value="DUF112_TM"/>
</dbReference>
<feature type="transmembrane region" description="Helical" evidence="1">
    <location>
        <begin position="40"/>
        <end position="66"/>
    </location>
</feature>
<feature type="transmembrane region" description="Helical" evidence="1">
    <location>
        <begin position="418"/>
        <end position="436"/>
    </location>
</feature>
<protein>
    <submittedName>
        <fullName evidence="3">Tricarboxylic transport membrane protein</fullName>
    </submittedName>
</protein>
<feature type="transmembrane region" description="Helical" evidence="1">
    <location>
        <begin position="325"/>
        <end position="349"/>
    </location>
</feature>
<evidence type="ECO:0000256" key="1">
    <source>
        <dbReference type="SAM" id="Phobius"/>
    </source>
</evidence>
<dbReference type="PANTHER" id="PTHR35342:SF5">
    <property type="entry name" value="TRICARBOXYLIC TRANSPORT PROTEIN"/>
    <property type="match status" value="1"/>
</dbReference>
<organism evidence="3 4">
    <name type="scientific">Paracoccus saliphilus</name>
    <dbReference type="NCBI Taxonomy" id="405559"/>
    <lineage>
        <taxon>Bacteria</taxon>
        <taxon>Pseudomonadati</taxon>
        <taxon>Pseudomonadota</taxon>
        <taxon>Alphaproteobacteria</taxon>
        <taxon>Rhodobacterales</taxon>
        <taxon>Paracoccaceae</taxon>
        <taxon>Paracoccus</taxon>
    </lineage>
</organism>
<proteinExistence type="predicted"/>
<accession>A0AA46A7G4</accession>
<evidence type="ECO:0000313" key="3">
    <source>
        <dbReference type="EMBL" id="SIT12431.1"/>
    </source>
</evidence>
<keyword evidence="1" id="KW-1133">Transmembrane helix</keyword>
<dbReference type="PANTHER" id="PTHR35342">
    <property type="entry name" value="TRICARBOXYLIC TRANSPORT PROTEIN"/>
    <property type="match status" value="1"/>
</dbReference>
<feature type="transmembrane region" description="Helical" evidence="1">
    <location>
        <begin position="391"/>
        <end position="412"/>
    </location>
</feature>
<evidence type="ECO:0000259" key="2">
    <source>
        <dbReference type="Pfam" id="PF01970"/>
    </source>
</evidence>
<reference evidence="3 4" key="1">
    <citation type="submission" date="2017-01" db="EMBL/GenBank/DDBJ databases">
        <authorList>
            <person name="Varghese N."/>
            <person name="Submissions S."/>
        </authorList>
    </citation>
    <scope>NUCLEOTIDE SEQUENCE [LARGE SCALE GENOMIC DNA]</scope>
    <source>
        <strain evidence="3 4">DSM 18447</strain>
    </source>
</reference>
<evidence type="ECO:0000313" key="4">
    <source>
        <dbReference type="Proteomes" id="UP000186216"/>
    </source>
</evidence>
<dbReference type="AlphaFoldDB" id="A0AA46A7G4"/>
<feature type="transmembrane region" description="Helical" evidence="1">
    <location>
        <begin position="12"/>
        <end position="34"/>
    </location>
</feature>
<dbReference type="RefSeq" id="WP_076528317.1">
    <property type="nucleotide sequence ID" value="NZ_CP067140.1"/>
</dbReference>
<feature type="transmembrane region" description="Helical" evidence="1">
    <location>
        <begin position="148"/>
        <end position="168"/>
    </location>
</feature>
<name>A0AA46A7G4_9RHOB</name>
<gene>
    <name evidence="3" type="ORF">SAMN05421772_12134</name>
</gene>
<keyword evidence="1" id="KW-0472">Membrane</keyword>
<dbReference type="EMBL" id="FTOU01000021">
    <property type="protein sequence ID" value="SIT12431.1"/>
    <property type="molecule type" value="Genomic_DNA"/>
</dbReference>
<keyword evidence="1" id="KW-0812">Transmembrane</keyword>
<dbReference type="Proteomes" id="UP000186216">
    <property type="component" value="Unassembled WGS sequence"/>
</dbReference>
<comment type="caution">
    <text evidence="3">The sequence shown here is derived from an EMBL/GenBank/DDBJ whole genome shotgun (WGS) entry which is preliminary data.</text>
</comment>
<feature type="transmembrane region" description="Helical" evidence="1">
    <location>
        <begin position="443"/>
        <end position="464"/>
    </location>
</feature>
<sequence>MFLDTSTILTGLADAMTISTLLFVLAGVTLGQVVGAVPGLSAPMAIAIAVPFTFALSPLAAIAFLIGVAKGGTVGGAVPAILLNTPGTPDAAATAMDGYPLAKAGKPLKAMKMALFASLTGDTFSDIVLILVAAPLAVVALAMGPVEITALITLSIAVITGLVGPSMAKGLIAAGLGILCASVGIDPEHGTPRLIFGNYNLYSGLPISAVAVGMLATGEIITQLATRYHAGHSPLAISDDGPSGDRRVSWNEYWACRATMLRGAVIGTLIGALPGLGSTVASFMSYGMARSASNEPETFGKGNLHGIAACESANSAVMGANMIPLLTLGIPGNVTAALIIGAFMVQGVQPGPLLFQSQGQLIYSLFGAMVIANLLNFLVGLVGLRIWARVITAPSSVIFPLTLLLCVTGVYIAEGNVLAVWILIAFSILSVVMRIFDLPIVAFIIMFVLANQFELSLSQALTILDGDPTNLFEHPVALLLVAISLLSVWIFGIRLPSKARKRAAALNT</sequence>